<name>A0A1S0THW2_LOALO</name>
<dbReference type="AlphaFoldDB" id="A0A1S0THW2"/>
<dbReference type="CTD" id="9951840"/>
<dbReference type="KEGG" id="loa:LOAG_14360"/>
<proteinExistence type="predicted"/>
<keyword evidence="2" id="KW-0472">Membrane</keyword>
<keyword evidence="2" id="KW-1133">Transmembrane helix</keyword>
<gene>
    <name evidence="3" type="ORF">LOAG_14360</name>
</gene>
<evidence type="ECO:0000256" key="1">
    <source>
        <dbReference type="SAM" id="MobiDB-lite"/>
    </source>
</evidence>
<dbReference type="EMBL" id="JH712190">
    <property type="protein sequence ID" value="EFO14164.1"/>
    <property type="molecule type" value="Genomic_DNA"/>
</dbReference>
<feature type="compositionally biased region" description="Basic and acidic residues" evidence="1">
    <location>
        <begin position="222"/>
        <end position="233"/>
    </location>
</feature>
<keyword evidence="2" id="KW-0812">Transmembrane</keyword>
<accession>A0A1S0THW2</accession>
<evidence type="ECO:0000313" key="3">
    <source>
        <dbReference type="EMBL" id="EFO14164.1"/>
    </source>
</evidence>
<feature type="transmembrane region" description="Helical" evidence="2">
    <location>
        <begin position="27"/>
        <end position="60"/>
    </location>
</feature>
<dbReference type="RefSeq" id="XP_003149905.1">
    <property type="nucleotide sequence ID" value="XM_003149857.1"/>
</dbReference>
<dbReference type="InParanoid" id="A0A1S0THW2"/>
<protein>
    <submittedName>
        <fullName evidence="3">Uncharacterized protein</fullName>
    </submittedName>
</protein>
<sequence length="233" mass="26865">MFADDDDDDNEDEKQESFFFFPSHLWIISFATSAIVVVIVIVVVVVVDVDVVVVVVVVAVREFERVKRNFENLFELICQQNIQWIEKDNILSYNYFPEQIKRGSVLIRSNYTKFLIVSIVTFFFPELQLIIDKEGKNGLRRLRVSFDAFGVLAWNLSSFVDVAKRELFHGYSGKWTISGIRVWVTAIIYVDWSRNLTDIKNEGKKEGGKVEEGERSVFSVCDRNDPGDDSVDK</sequence>
<dbReference type="GeneID" id="9951840"/>
<feature type="transmembrane region" description="Helical" evidence="2">
    <location>
        <begin position="111"/>
        <end position="131"/>
    </location>
</feature>
<reference evidence="3" key="1">
    <citation type="submission" date="2012-04" db="EMBL/GenBank/DDBJ databases">
        <title>The Genome Sequence of Loa loa.</title>
        <authorList>
            <consortium name="The Broad Institute Genome Sequencing Platform"/>
            <consortium name="Broad Institute Genome Sequencing Center for Infectious Disease"/>
            <person name="Nutman T.B."/>
            <person name="Fink D.L."/>
            <person name="Russ C."/>
            <person name="Young S."/>
            <person name="Zeng Q."/>
            <person name="Gargeya S."/>
            <person name="Alvarado L."/>
            <person name="Berlin A."/>
            <person name="Chapman S.B."/>
            <person name="Chen Z."/>
            <person name="Freedman E."/>
            <person name="Gellesch M."/>
            <person name="Goldberg J."/>
            <person name="Griggs A."/>
            <person name="Gujja S."/>
            <person name="Heilman E.R."/>
            <person name="Heiman D."/>
            <person name="Howarth C."/>
            <person name="Mehta T."/>
            <person name="Neiman D."/>
            <person name="Pearson M."/>
            <person name="Roberts A."/>
            <person name="Saif S."/>
            <person name="Shea T."/>
            <person name="Shenoy N."/>
            <person name="Sisk P."/>
            <person name="Stolte C."/>
            <person name="Sykes S."/>
            <person name="White J."/>
            <person name="Yandava C."/>
            <person name="Haas B."/>
            <person name="Henn M.R."/>
            <person name="Nusbaum C."/>
            <person name="Birren B."/>
        </authorList>
    </citation>
    <scope>NUCLEOTIDE SEQUENCE [LARGE SCALE GENOMIC DNA]</scope>
</reference>
<evidence type="ECO:0000256" key="2">
    <source>
        <dbReference type="SAM" id="Phobius"/>
    </source>
</evidence>
<organism evidence="3">
    <name type="scientific">Loa loa</name>
    <name type="common">Eye worm</name>
    <name type="synonym">Filaria loa</name>
    <dbReference type="NCBI Taxonomy" id="7209"/>
    <lineage>
        <taxon>Eukaryota</taxon>
        <taxon>Metazoa</taxon>
        <taxon>Ecdysozoa</taxon>
        <taxon>Nematoda</taxon>
        <taxon>Chromadorea</taxon>
        <taxon>Rhabditida</taxon>
        <taxon>Spirurina</taxon>
        <taxon>Spiruromorpha</taxon>
        <taxon>Filarioidea</taxon>
        <taxon>Onchocercidae</taxon>
        <taxon>Loa</taxon>
    </lineage>
</organism>
<feature type="region of interest" description="Disordered" evidence="1">
    <location>
        <begin position="203"/>
        <end position="233"/>
    </location>
</feature>
<feature type="compositionally biased region" description="Basic and acidic residues" evidence="1">
    <location>
        <begin position="203"/>
        <end position="215"/>
    </location>
</feature>